<gene>
    <name evidence="8" type="ORF">CR159_20520</name>
</gene>
<dbReference type="PANTHER" id="PTHR30288:SF0">
    <property type="entry name" value="FLAGELLAR HOOK-ASSOCIATED PROTEIN 2"/>
    <property type="match status" value="1"/>
</dbReference>
<feature type="domain" description="Flagellar hook-associated protein 2 C-terminal" evidence="7">
    <location>
        <begin position="226"/>
        <end position="453"/>
    </location>
</feature>
<dbReference type="InterPro" id="IPR010809">
    <property type="entry name" value="FliD_C"/>
</dbReference>
<dbReference type="GO" id="GO:0009424">
    <property type="term" value="C:bacterial-type flagellum hook"/>
    <property type="evidence" value="ECO:0007669"/>
    <property type="project" value="UniProtKB-UniRule"/>
</dbReference>
<comment type="function">
    <text evidence="5">Required for morphogenesis and for the elongation of the flagellar filament by facilitating polymerization of the flagellin monomers at the tip of growing filament. Forms a capping structure, which prevents flagellin subunits (transported through the central channel of the flagellum) from leaking out without polymerization at the distal end.</text>
</comment>
<keyword evidence="3" id="KW-0175">Coiled coil</keyword>
<dbReference type="OrthoDB" id="5980200at2"/>
<dbReference type="PANTHER" id="PTHR30288">
    <property type="entry name" value="FLAGELLAR CAP/ASSEMBLY PROTEIN FLID"/>
    <property type="match status" value="1"/>
</dbReference>
<evidence type="ECO:0000256" key="1">
    <source>
        <dbReference type="ARBA" id="ARBA00009764"/>
    </source>
</evidence>
<dbReference type="Pfam" id="PF07195">
    <property type="entry name" value="FliD_C"/>
    <property type="match status" value="1"/>
</dbReference>
<organism evidence="8 9">
    <name type="scientific">Pollutimonas subterranea</name>
    <dbReference type="NCBI Taxonomy" id="2045210"/>
    <lineage>
        <taxon>Bacteria</taxon>
        <taxon>Pseudomonadati</taxon>
        <taxon>Pseudomonadota</taxon>
        <taxon>Betaproteobacteria</taxon>
        <taxon>Burkholderiales</taxon>
        <taxon>Alcaligenaceae</taxon>
        <taxon>Pollutimonas</taxon>
    </lineage>
</organism>
<dbReference type="GO" id="GO:0007155">
    <property type="term" value="P:cell adhesion"/>
    <property type="evidence" value="ECO:0007669"/>
    <property type="project" value="InterPro"/>
</dbReference>
<comment type="similarity">
    <text evidence="1 5">Belongs to the FliD family.</text>
</comment>
<comment type="subcellular location">
    <subcellularLocation>
        <location evidence="5">Secreted</location>
    </subcellularLocation>
    <subcellularLocation>
        <location evidence="5">Bacterial flagellum</location>
    </subcellularLocation>
</comment>
<evidence type="ECO:0000256" key="5">
    <source>
        <dbReference type="RuleBase" id="RU362066"/>
    </source>
</evidence>
<keyword evidence="8" id="KW-0966">Cell projection</keyword>
<protein>
    <recommendedName>
        <fullName evidence="5">Flagellar hook-associated protein 2</fullName>
        <shortName evidence="5">HAP2</shortName>
    </recommendedName>
    <alternativeName>
        <fullName evidence="5">Flagellar cap protein</fullName>
    </alternativeName>
</protein>
<keyword evidence="8" id="KW-0969">Cilium</keyword>
<dbReference type="Proteomes" id="UP000234190">
    <property type="component" value="Unassembled WGS sequence"/>
</dbReference>
<reference evidence="8 9" key="1">
    <citation type="submission" date="2017-10" db="EMBL/GenBank/DDBJ databases">
        <title>Two draft genome sequences of Pusillimonas sp. strains isolated from a nitrate- and radionuclide-contaminated groundwater in Russia.</title>
        <authorList>
            <person name="Grouzdev D.S."/>
            <person name="Tourova T.P."/>
            <person name="Goeva M.A."/>
            <person name="Babich T.L."/>
            <person name="Sokolova D.S."/>
            <person name="Abdullin R."/>
            <person name="Poltaraus A.B."/>
            <person name="Toshchakov S.V."/>
            <person name="Nazina T.N."/>
        </authorList>
    </citation>
    <scope>NUCLEOTIDE SEQUENCE [LARGE SCALE GENOMIC DNA]</scope>
    <source>
        <strain evidence="8 9">JR1/69-3-13</strain>
    </source>
</reference>
<proteinExistence type="inferred from homology"/>
<comment type="caution">
    <text evidence="8">The sequence shown here is derived from an EMBL/GenBank/DDBJ whole genome shotgun (WGS) entry which is preliminary data.</text>
</comment>
<evidence type="ECO:0000259" key="7">
    <source>
        <dbReference type="Pfam" id="PF07195"/>
    </source>
</evidence>
<dbReference type="Pfam" id="PF02465">
    <property type="entry name" value="FliD_N"/>
    <property type="match status" value="1"/>
</dbReference>
<keyword evidence="4 5" id="KW-0975">Bacterial flagellum</keyword>
<evidence type="ECO:0000313" key="9">
    <source>
        <dbReference type="Proteomes" id="UP000234190"/>
    </source>
</evidence>
<dbReference type="InterPro" id="IPR003481">
    <property type="entry name" value="FliD_N"/>
</dbReference>
<dbReference type="AlphaFoldDB" id="A0A2N4TYY9"/>
<evidence type="ECO:0000259" key="6">
    <source>
        <dbReference type="Pfam" id="PF02465"/>
    </source>
</evidence>
<accession>A0A2N4TYY9</accession>
<evidence type="ECO:0000256" key="3">
    <source>
        <dbReference type="ARBA" id="ARBA00023054"/>
    </source>
</evidence>
<name>A0A2N4TYY9_9BURK</name>
<dbReference type="GO" id="GO:0009421">
    <property type="term" value="C:bacterial-type flagellum filament cap"/>
    <property type="evidence" value="ECO:0007669"/>
    <property type="project" value="InterPro"/>
</dbReference>
<dbReference type="InterPro" id="IPR040026">
    <property type="entry name" value="FliD"/>
</dbReference>
<comment type="subunit">
    <text evidence="2 5">Homopentamer.</text>
</comment>
<evidence type="ECO:0000256" key="2">
    <source>
        <dbReference type="ARBA" id="ARBA00011255"/>
    </source>
</evidence>
<evidence type="ECO:0000256" key="4">
    <source>
        <dbReference type="ARBA" id="ARBA00023143"/>
    </source>
</evidence>
<keyword evidence="5" id="KW-0964">Secreted</keyword>
<sequence length="471" mass="49264">MAISSIGIGSGLPLEELLENLRTSENQSLALIQSRADTVESRLSAYGTIKSSVEVLKNASDAMAKADTFGALKTSATGDAYTGTATNKAVAGIYNIAVKQLATSQSLRTSALTPTTQLAEGKVNIEIKLNGSATKTITLDKADTTLEGIVKAVNGDSSLGISATLINIGGEPPQSHLMFTAKRTGMDAAVQTIKVTKSDDGTPSYLDAIIGFESTNATNPLTESAAKNATIEINGIPITSQTNTVKDAIEGVTLTLTKTHADLGNGVYATDALTVSRDDSVTSKAVNAFVSAYNTLQGIIKTLSSYNVDAQKGSALTGDSLTRNIQNQIREALNVAGSSGAVRSLSQMGITTDVKDGTLKVDSTKLSAALKDNMVDVQNLFAGENGISKKLGATADVFIKSGGLISSASDSMTSSLKDLNKQYAATFDRIDAKMEVYRKQFSAMDSMVAQMNSVSSYLTQQLSMLGNLNEK</sequence>
<feature type="domain" description="Flagellar hook-associated protein 2 N-terminal" evidence="6">
    <location>
        <begin position="10"/>
        <end position="105"/>
    </location>
</feature>
<keyword evidence="8" id="KW-0282">Flagellum</keyword>
<evidence type="ECO:0000313" key="8">
    <source>
        <dbReference type="EMBL" id="PLC47983.1"/>
    </source>
</evidence>
<keyword evidence="9" id="KW-1185">Reference proteome</keyword>
<dbReference type="GO" id="GO:0071973">
    <property type="term" value="P:bacterial-type flagellum-dependent cell motility"/>
    <property type="evidence" value="ECO:0007669"/>
    <property type="project" value="TreeGrafter"/>
</dbReference>
<dbReference type="RefSeq" id="WP_102075811.1">
    <property type="nucleotide sequence ID" value="NZ_PDNW01000033.1"/>
</dbReference>
<dbReference type="GO" id="GO:0005576">
    <property type="term" value="C:extracellular region"/>
    <property type="evidence" value="ECO:0007669"/>
    <property type="project" value="UniProtKB-SubCell"/>
</dbReference>
<dbReference type="EMBL" id="PDNW01000033">
    <property type="protein sequence ID" value="PLC47983.1"/>
    <property type="molecule type" value="Genomic_DNA"/>
</dbReference>